<keyword evidence="3" id="KW-0813">Transport</keyword>
<keyword evidence="10" id="KW-1185">Reference proteome</keyword>
<feature type="transmembrane region" description="Helical" evidence="8">
    <location>
        <begin position="206"/>
        <end position="226"/>
    </location>
</feature>
<feature type="transmembrane region" description="Helical" evidence="8">
    <location>
        <begin position="20"/>
        <end position="43"/>
    </location>
</feature>
<dbReference type="GO" id="GO:0033214">
    <property type="term" value="P:siderophore-iron import into cell"/>
    <property type="evidence" value="ECO:0007669"/>
    <property type="project" value="TreeGrafter"/>
</dbReference>
<protein>
    <submittedName>
        <fullName evidence="9">Ferric enterobactin transport system permease protein FepG (TC 3.A.1.14.2)</fullName>
    </submittedName>
</protein>
<evidence type="ECO:0000256" key="6">
    <source>
        <dbReference type="ARBA" id="ARBA00022989"/>
    </source>
</evidence>
<dbReference type="SUPFAM" id="SSF81345">
    <property type="entry name" value="ABC transporter involved in vitamin B12 uptake, BtuC"/>
    <property type="match status" value="1"/>
</dbReference>
<gene>
    <name evidence="9" type="ORF">FM119_09890</name>
</gene>
<keyword evidence="6 8" id="KW-1133">Transmembrane helix</keyword>
<reference evidence="10" key="1">
    <citation type="submission" date="2017-02" db="EMBL/GenBank/DDBJ databases">
        <authorList>
            <person name="Dridi B."/>
        </authorList>
    </citation>
    <scope>NUCLEOTIDE SEQUENCE [LARGE SCALE GENOMIC DNA]</scope>
    <source>
        <strain evidence="10">EB411</strain>
    </source>
</reference>
<feature type="transmembrane region" description="Helical" evidence="8">
    <location>
        <begin position="253"/>
        <end position="280"/>
    </location>
</feature>
<evidence type="ECO:0000313" key="9">
    <source>
        <dbReference type="EMBL" id="SJN36416.1"/>
    </source>
</evidence>
<dbReference type="Pfam" id="PF01032">
    <property type="entry name" value="FecCD"/>
    <property type="match status" value="1"/>
</dbReference>
<evidence type="ECO:0000256" key="5">
    <source>
        <dbReference type="ARBA" id="ARBA00022692"/>
    </source>
</evidence>
<evidence type="ECO:0000256" key="8">
    <source>
        <dbReference type="SAM" id="Phobius"/>
    </source>
</evidence>
<comment type="similarity">
    <text evidence="2">Belongs to the binding-protein-dependent transport system permease family. FecCD subfamily.</text>
</comment>
<evidence type="ECO:0000256" key="4">
    <source>
        <dbReference type="ARBA" id="ARBA00022475"/>
    </source>
</evidence>
<dbReference type="OrthoDB" id="4455417at2"/>
<organism evidence="9 10">
    <name type="scientific">Mycetocola reblochoni REB411</name>
    <dbReference type="NCBI Taxonomy" id="1255698"/>
    <lineage>
        <taxon>Bacteria</taxon>
        <taxon>Bacillati</taxon>
        <taxon>Actinomycetota</taxon>
        <taxon>Actinomycetes</taxon>
        <taxon>Micrococcales</taxon>
        <taxon>Microbacteriaceae</taxon>
        <taxon>Mycetocola</taxon>
    </lineage>
</organism>
<feature type="transmembrane region" description="Helical" evidence="8">
    <location>
        <begin position="132"/>
        <end position="152"/>
    </location>
</feature>
<feature type="transmembrane region" description="Helical" evidence="8">
    <location>
        <begin position="164"/>
        <end position="186"/>
    </location>
</feature>
<feature type="transmembrane region" description="Helical" evidence="8">
    <location>
        <begin position="320"/>
        <end position="340"/>
    </location>
</feature>
<dbReference type="GO" id="GO:0022857">
    <property type="term" value="F:transmembrane transporter activity"/>
    <property type="evidence" value="ECO:0007669"/>
    <property type="project" value="InterPro"/>
</dbReference>
<dbReference type="CDD" id="cd06550">
    <property type="entry name" value="TM_ABC_iron-siderophores_like"/>
    <property type="match status" value="1"/>
</dbReference>
<dbReference type="GO" id="GO:0005886">
    <property type="term" value="C:plasma membrane"/>
    <property type="evidence" value="ECO:0007669"/>
    <property type="project" value="UniProtKB-SubCell"/>
</dbReference>
<evidence type="ECO:0000256" key="7">
    <source>
        <dbReference type="ARBA" id="ARBA00023136"/>
    </source>
</evidence>
<dbReference type="AlphaFoldDB" id="A0A1R4JWM5"/>
<evidence type="ECO:0000256" key="3">
    <source>
        <dbReference type="ARBA" id="ARBA00022448"/>
    </source>
</evidence>
<name>A0A1R4JWM5_9MICO</name>
<sequence length="346" mass="34590">MTGVTPSGLLLRRGRRSVLIPARALLVCLIAAVGIVVLGIVVLGTGTLQLSPGEVAGALIGRGEDRVEKIVLGIRVPRLVTAVAVGAALGISGCVFQSISRNALGSPDVIGFTTGAATGAVAQIVLVDGGPVATALAAVLGGLLTALVVYLLSIKGGVTGGYRLVLIGIGVGALLAAANTVIMARGQLELAISAQIWLTGSLNARTWAHAVPVLVGLAVLIPVVLAKARALAVMEMGDDTAAQLGVRVERSRVLLMVAAVALAAVAVAAAGPIAFVALAAPQLAARLVRGSAPPILSSALVGALLVVAADVVGQYAPIRVPLPIGVVTGLLGGLYLLWLVTRTRQV</sequence>
<keyword evidence="5 8" id="KW-0812">Transmembrane</keyword>
<dbReference type="PANTHER" id="PTHR30472:SF24">
    <property type="entry name" value="FERRIC ENTEROBACTIN TRANSPORT SYSTEM PERMEASE PROTEIN FEPG"/>
    <property type="match status" value="1"/>
</dbReference>
<comment type="subcellular location">
    <subcellularLocation>
        <location evidence="1">Cell membrane</location>
        <topology evidence="1">Multi-pass membrane protein</topology>
    </subcellularLocation>
</comment>
<dbReference type="Proteomes" id="UP000196778">
    <property type="component" value="Unassembled WGS sequence"/>
</dbReference>
<dbReference type="EMBL" id="FUKR01000056">
    <property type="protein sequence ID" value="SJN36416.1"/>
    <property type="molecule type" value="Genomic_DNA"/>
</dbReference>
<accession>A0A1R4JWM5</accession>
<dbReference type="InterPro" id="IPR000522">
    <property type="entry name" value="ABC_transptr_permease_BtuC"/>
</dbReference>
<feature type="transmembrane region" description="Helical" evidence="8">
    <location>
        <begin position="109"/>
        <end position="126"/>
    </location>
</feature>
<keyword evidence="7 8" id="KW-0472">Membrane</keyword>
<dbReference type="InterPro" id="IPR037294">
    <property type="entry name" value="ABC_BtuC-like"/>
</dbReference>
<evidence type="ECO:0000313" key="10">
    <source>
        <dbReference type="Proteomes" id="UP000196778"/>
    </source>
</evidence>
<evidence type="ECO:0000256" key="1">
    <source>
        <dbReference type="ARBA" id="ARBA00004651"/>
    </source>
</evidence>
<feature type="transmembrane region" description="Helical" evidence="8">
    <location>
        <begin position="79"/>
        <end position="97"/>
    </location>
</feature>
<keyword evidence="4" id="KW-1003">Cell membrane</keyword>
<proteinExistence type="inferred from homology"/>
<dbReference type="RefSeq" id="WP_087137651.1">
    <property type="nucleotide sequence ID" value="NZ_FUKR01000056.1"/>
</dbReference>
<evidence type="ECO:0000256" key="2">
    <source>
        <dbReference type="ARBA" id="ARBA00007935"/>
    </source>
</evidence>
<dbReference type="PANTHER" id="PTHR30472">
    <property type="entry name" value="FERRIC ENTEROBACTIN TRANSPORT SYSTEM PERMEASE PROTEIN"/>
    <property type="match status" value="1"/>
</dbReference>
<dbReference type="Gene3D" id="1.10.3470.10">
    <property type="entry name" value="ABC transporter involved in vitamin B12 uptake, BtuC"/>
    <property type="match status" value="1"/>
</dbReference>